<evidence type="ECO:0000313" key="2">
    <source>
        <dbReference type="EMBL" id="MBB6181404.1"/>
    </source>
</evidence>
<dbReference type="Pfam" id="PF14534">
    <property type="entry name" value="DUF4440"/>
    <property type="match status" value="1"/>
</dbReference>
<evidence type="ECO:0000313" key="3">
    <source>
        <dbReference type="Proteomes" id="UP000535501"/>
    </source>
</evidence>
<organism evidence="2 3">
    <name type="scientific">Pseudorhizobium flavum</name>
    <dbReference type="NCBI Taxonomy" id="1335061"/>
    <lineage>
        <taxon>Bacteria</taxon>
        <taxon>Pseudomonadati</taxon>
        <taxon>Pseudomonadota</taxon>
        <taxon>Alphaproteobacteria</taxon>
        <taxon>Hyphomicrobiales</taxon>
        <taxon>Rhizobiaceae</taxon>
        <taxon>Rhizobium/Agrobacterium group</taxon>
        <taxon>Pseudorhizobium</taxon>
    </lineage>
</organism>
<sequence>MIDNLWTIEESLWLDGPETYRRQLHPDCVMVFPSPTGILSVERVLASLEGVPRWKNVEMKQRTAKQMRPDMALLNYEALAEREQGPPYHAYCSSVYCLEDDRWRIVFHQQTPV</sequence>
<feature type="domain" description="DUF4440" evidence="1">
    <location>
        <begin position="17"/>
        <end position="105"/>
    </location>
</feature>
<comment type="caution">
    <text evidence="2">The sequence shown here is derived from an EMBL/GenBank/DDBJ whole genome shotgun (WGS) entry which is preliminary data.</text>
</comment>
<protein>
    <recommendedName>
        <fullName evidence="1">DUF4440 domain-containing protein</fullName>
    </recommendedName>
</protein>
<dbReference type="SUPFAM" id="SSF54427">
    <property type="entry name" value="NTF2-like"/>
    <property type="match status" value="1"/>
</dbReference>
<proteinExistence type="predicted"/>
<reference evidence="2 3" key="1">
    <citation type="submission" date="2020-08" db="EMBL/GenBank/DDBJ databases">
        <title>Genomic Encyclopedia of Type Strains, Phase IV (KMG-IV): sequencing the most valuable type-strain genomes for metagenomic binning, comparative biology and taxonomic classification.</title>
        <authorList>
            <person name="Goeker M."/>
        </authorList>
    </citation>
    <scope>NUCLEOTIDE SEQUENCE [LARGE SCALE GENOMIC DNA]</scope>
    <source>
        <strain evidence="2 3">DSM 102134</strain>
    </source>
</reference>
<keyword evidence="3" id="KW-1185">Reference proteome</keyword>
<dbReference type="Gene3D" id="3.10.450.50">
    <property type="match status" value="1"/>
</dbReference>
<dbReference type="InterPro" id="IPR032710">
    <property type="entry name" value="NTF2-like_dom_sf"/>
</dbReference>
<dbReference type="Proteomes" id="UP000535501">
    <property type="component" value="Unassembled WGS sequence"/>
</dbReference>
<dbReference type="InterPro" id="IPR027843">
    <property type="entry name" value="DUF4440"/>
</dbReference>
<dbReference type="AlphaFoldDB" id="A0A7W9YZU2"/>
<evidence type="ECO:0000259" key="1">
    <source>
        <dbReference type="Pfam" id="PF14534"/>
    </source>
</evidence>
<dbReference type="RefSeq" id="WP_077548778.1">
    <property type="nucleotide sequence ID" value="NZ_JACHEJ010000009.1"/>
</dbReference>
<accession>A0A7W9YZU2</accession>
<dbReference type="EMBL" id="JACHEJ010000009">
    <property type="protein sequence ID" value="MBB6181404.1"/>
    <property type="molecule type" value="Genomic_DNA"/>
</dbReference>
<gene>
    <name evidence="2" type="ORF">HNQ75_003391</name>
</gene>
<name>A0A7W9YZU2_9HYPH</name>